<dbReference type="AlphaFoldDB" id="A0A0Q3QQK1"/>
<feature type="domain" description="DUF7595" evidence="2">
    <location>
        <begin position="131"/>
        <end position="322"/>
    </location>
</feature>
<gene>
    <name evidence="3" type="ORF">BRADI_2g09561v3</name>
</gene>
<dbReference type="PANTHER" id="PTHR35828">
    <property type="entry name" value="OS08G0203800 PROTEIN-RELATED"/>
    <property type="match status" value="1"/>
</dbReference>
<dbReference type="OrthoDB" id="692426at2759"/>
<evidence type="ECO:0000313" key="5">
    <source>
        <dbReference type="Proteomes" id="UP000008810"/>
    </source>
</evidence>
<feature type="region of interest" description="Disordered" evidence="1">
    <location>
        <begin position="1"/>
        <end position="41"/>
    </location>
</feature>
<proteinExistence type="predicted"/>
<reference evidence="3" key="2">
    <citation type="submission" date="2017-06" db="EMBL/GenBank/DDBJ databases">
        <title>WGS assembly of Brachypodium distachyon.</title>
        <authorList>
            <consortium name="The International Brachypodium Initiative"/>
            <person name="Lucas S."/>
            <person name="Harmon-Smith M."/>
            <person name="Lail K."/>
            <person name="Tice H."/>
            <person name="Grimwood J."/>
            <person name="Bruce D."/>
            <person name="Barry K."/>
            <person name="Shu S."/>
            <person name="Lindquist E."/>
            <person name="Wang M."/>
            <person name="Pitluck S."/>
            <person name="Vogel J.P."/>
            <person name="Garvin D.F."/>
            <person name="Mockler T.C."/>
            <person name="Schmutz J."/>
            <person name="Rokhsar D."/>
            <person name="Bevan M.W."/>
        </authorList>
    </citation>
    <scope>NUCLEOTIDE SEQUENCE</scope>
    <source>
        <strain evidence="3">Bd21</strain>
    </source>
</reference>
<dbReference type="InParanoid" id="A0A0Q3QQK1"/>
<dbReference type="Gramene" id="KQK03738">
    <property type="protein sequence ID" value="KQK03738"/>
    <property type="gene ID" value="BRADI_2g09561v3"/>
</dbReference>
<evidence type="ECO:0000313" key="4">
    <source>
        <dbReference type="EnsemblPlants" id="KQK03738"/>
    </source>
</evidence>
<evidence type="ECO:0000259" key="2">
    <source>
        <dbReference type="Pfam" id="PF24523"/>
    </source>
</evidence>
<organism evidence="3">
    <name type="scientific">Brachypodium distachyon</name>
    <name type="common">Purple false brome</name>
    <name type="synonym">Trachynia distachya</name>
    <dbReference type="NCBI Taxonomy" id="15368"/>
    <lineage>
        <taxon>Eukaryota</taxon>
        <taxon>Viridiplantae</taxon>
        <taxon>Streptophyta</taxon>
        <taxon>Embryophyta</taxon>
        <taxon>Tracheophyta</taxon>
        <taxon>Spermatophyta</taxon>
        <taxon>Magnoliopsida</taxon>
        <taxon>Liliopsida</taxon>
        <taxon>Poales</taxon>
        <taxon>Poaceae</taxon>
        <taxon>BOP clade</taxon>
        <taxon>Pooideae</taxon>
        <taxon>Stipodae</taxon>
        <taxon>Brachypodieae</taxon>
        <taxon>Brachypodium</taxon>
    </lineage>
</organism>
<evidence type="ECO:0000313" key="3">
    <source>
        <dbReference type="EMBL" id="KQK03738.1"/>
    </source>
</evidence>
<dbReference type="PANTHER" id="PTHR35828:SF28">
    <property type="entry name" value="F-BOX DOMAIN CONTAINING PROTEIN"/>
    <property type="match status" value="1"/>
</dbReference>
<keyword evidence="5" id="KW-1185">Reference proteome</keyword>
<dbReference type="Pfam" id="PF24523">
    <property type="entry name" value="DUF7595"/>
    <property type="match status" value="1"/>
</dbReference>
<reference evidence="3 4" key="1">
    <citation type="journal article" date="2010" name="Nature">
        <title>Genome sequencing and analysis of the model grass Brachypodium distachyon.</title>
        <authorList>
            <consortium name="International Brachypodium Initiative"/>
        </authorList>
    </citation>
    <scope>NUCLEOTIDE SEQUENCE [LARGE SCALE GENOMIC DNA]</scope>
    <source>
        <strain evidence="3 4">Bd21</strain>
    </source>
</reference>
<sequence length="333" mass="36670">MDQRRQSSRIRGITPSPLPPLPRSIRRRRSPPLPPPRPAGAVPLLVPNLPIPSVDGEQSPTLPLDVILEIAARSDAVSIVRCAATSKPLRLASLAQWTNREAASPCGAVVNSAEPALVGFTQFVDLEVDFHFEPVACRDGLVVLRRWCRDIYSLFRSTHSGPVHRVFNGITGRISHIPAPDIINHNKHALLSVGDRGGSFELLIVGATLQTLQLYSSRDGRWGPVRTIRPTLPFFRLLDGCYPVVIGRTAHWLLCTPYRVVAVHAGMAQATLIELPFTGRMDHPFTANRSLILGASPDEKLMAVVSERMVISMWTLEGEPSRSGTMHIWSNIH</sequence>
<dbReference type="InterPro" id="IPR056016">
    <property type="entry name" value="DUF7595"/>
</dbReference>
<evidence type="ECO:0000256" key="1">
    <source>
        <dbReference type="SAM" id="MobiDB-lite"/>
    </source>
</evidence>
<name>A0A0Q3QQK1_BRADI</name>
<dbReference type="STRING" id="15368.A0A0Q3QQK1"/>
<reference evidence="4" key="3">
    <citation type="submission" date="2018-08" db="UniProtKB">
        <authorList>
            <consortium name="EnsemblPlants"/>
        </authorList>
    </citation>
    <scope>IDENTIFICATION</scope>
    <source>
        <strain evidence="4">cv. Bd21</strain>
    </source>
</reference>
<dbReference type="EnsemblPlants" id="KQK03738">
    <property type="protein sequence ID" value="KQK03738"/>
    <property type="gene ID" value="BRADI_2g09561v3"/>
</dbReference>
<protein>
    <recommendedName>
        <fullName evidence="2">DUF7595 domain-containing protein</fullName>
    </recommendedName>
</protein>
<dbReference type="Proteomes" id="UP000008810">
    <property type="component" value="Chromosome 2"/>
</dbReference>
<accession>A0A0Q3QQK1</accession>
<dbReference type="EMBL" id="CM000881">
    <property type="protein sequence ID" value="KQK03738.1"/>
    <property type="molecule type" value="Genomic_DNA"/>
</dbReference>